<dbReference type="NCBIfam" id="TIGR04141">
    <property type="entry name" value="TIGR04141 family sporadically distributed protein"/>
    <property type="match status" value="1"/>
</dbReference>
<dbReference type="InterPro" id="IPR026487">
    <property type="entry name" value="CHP04141"/>
</dbReference>
<accession>A0ABS0LLG7</accession>
<reference evidence="1 2" key="1">
    <citation type="submission" date="2020-07" db="EMBL/GenBank/DDBJ databases">
        <title>Facklamia lactis sp. nov., isolated from raw milk.</title>
        <authorList>
            <person name="Doll E.V."/>
            <person name="Huptas C."/>
            <person name="Staib L."/>
            <person name="Wenning M."/>
            <person name="Scherer S."/>
        </authorList>
    </citation>
    <scope>NUCLEOTIDE SEQUENCE [LARGE SCALE GENOMIC DNA]</scope>
    <source>
        <strain evidence="1 2">DSM 104272</strain>
    </source>
</reference>
<sequence>MELRIYKSHFSHIKEARAFLEEDGRYEKVDEIAREREYDTHFELYIESKDKNLPDWIKEIKEIFDFKLEDYTPRQFNGIILAETQENLYLVPKGYAYHIVEKMSDLNFGMEIAERKIPRRRLNLKSSHFLLQNKMSEIAQYKGNLSDSPIASESIVFISGKTEGADEAIFGKTMDCSYSIALGKKFNLDSKDPDNNLEDFFDIFNQIDQALISKKISRYPRINYIERDSKIEQELDAQLLDLLLDNNQSEKIFFDLNRINLVGSRINIVSMDDEVSLYVKNRPSTEQNIEINDESISEYAIKYKDKINKLDDIKCKIINKNEPELFQNQSLKRVIFAEIEYDDKVYLLSNGKWGYLTQSFFNYLDDKLEKLNDKVQFLNEFNSPNNLKNEKGKLIEDKYVDYLAGMEGNIQLHKRFVVVDGVDVEIADIFNQESKKLYAIKIGTNTANSLYSFDQSVLAINMLIHHEDFEVKKHLEKYIDGNLTAEIIDDIVTSRSMNVLWVADGSVNYVYNGVADGKFKLTNFKSFLLKLKIVDWFDYADNNGFNPRIYFSKFELE</sequence>
<comment type="caution">
    <text evidence="1">The sequence shown here is derived from an EMBL/GenBank/DDBJ whole genome shotgun (WGS) entry which is preliminary data.</text>
</comment>
<dbReference type="RefSeq" id="WP_197105166.1">
    <property type="nucleotide sequence ID" value="NZ_JACCEL010000030.1"/>
</dbReference>
<proteinExistence type="predicted"/>
<dbReference type="Pfam" id="PF19614">
    <property type="entry name" value="DUF6119"/>
    <property type="match status" value="1"/>
</dbReference>
<organism evidence="1 2">
    <name type="scientific">Ruoffia tabacinasalis</name>
    <dbReference type="NCBI Taxonomy" id="87458"/>
    <lineage>
        <taxon>Bacteria</taxon>
        <taxon>Bacillati</taxon>
        <taxon>Bacillota</taxon>
        <taxon>Bacilli</taxon>
        <taxon>Lactobacillales</taxon>
        <taxon>Aerococcaceae</taxon>
        <taxon>Ruoffia</taxon>
    </lineage>
</organism>
<keyword evidence="2" id="KW-1185">Reference proteome</keyword>
<name>A0ABS0LLG7_9LACT</name>
<dbReference type="Proteomes" id="UP000823401">
    <property type="component" value="Unassembled WGS sequence"/>
</dbReference>
<evidence type="ECO:0000313" key="1">
    <source>
        <dbReference type="EMBL" id="MBG9979131.1"/>
    </source>
</evidence>
<protein>
    <submittedName>
        <fullName evidence="1">TIGR04141 family sporadically distributed protein</fullName>
    </submittedName>
</protein>
<dbReference type="EMBL" id="JACCEL010000030">
    <property type="protein sequence ID" value="MBG9979131.1"/>
    <property type="molecule type" value="Genomic_DNA"/>
</dbReference>
<evidence type="ECO:0000313" key="2">
    <source>
        <dbReference type="Proteomes" id="UP000823401"/>
    </source>
</evidence>
<gene>
    <name evidence="1" type="ORF">HYQ42_10090</name>
</gene>